<dbReference type="Pfam" id="PF04333">
    <property type="entry name" value="MlaA"/>
    <property type="match status" value="1"/>
</dbReference>
<dbReference type="PROSITE" id="PS51257">
    <property type="entry name" value="PROKAR_LIPOPROTEIN"/>
    <property type="match status" value="1"/>
</dbReference>
<accession>A0A846MZZ7</accession>
<reference evidence="4 5" key="1">
    <citation type="submission" date="2020-03" db="EMBL/GenBank/DDBJ databases">
        <title>Genomic Encyclopedia of Type Strains, Phase IV (KMG-IV): sequencing the most valuable type-strain genomes for metagenomic binning, comparative biology and taxonomic classification.</title>
        <authorList>
            <person name="Goeker M."/>
        </authorList>
    </citation>
    <scope>NUCLEOTIDE SEQUENCE [LARGE SCALE GENOMIC DNA]</scope>
    <source>
        <strain evidence="4 5">DSM 19867</strain>
    </source>
</reference>
<dbReference type="GO" id="GO:0120010">
    <property type="term" value="P:intermembrane phospholipid transfer"/>
    <property type="evidence" value="ECO:0007669"/>
    <property type="project" value="TreeGrafter"/>
</dbReference>
<dbReference type="Proteomes" id="UP000570514">
    <property type="component" value="Unassembled WGS sequence"/>
</dbReference>
<gene>
    <name evidence="4" type="ORF">FHS83_002133</name>
</gene>
<organism evidence="4 5">
    <name type="scientific">Rhizomicrobium palustre</name>
    <dbReference type="NCBI Taxonomy" id="189966"/>
    <lineage>
        <taxon>Bacteria</taxon>
        <taxon>Pseudomonadati</taxon>
        <taxon>Pseudomonadota</taxon>
        <taxon>Alphaproteobacteria</taxon>
        <taxon>Micropepsales</taxon>
        <taxon>Micropepsaceae</taxon>
        <taxon>Rhizomicrobium</taxon>
    </lineage>
</organism>
<keyword evidence="2 3" id="KW-0732">Signal</keyword>
<dbReference type="EMBL" id="JAASRM010000001">
    <property type="protein sequence ID" value="NIK88815.1"/>
    <property type="molecule type" value="Genomic_DNA"/>
</dbReference>
<keyword evidence="4" id="KW-0449">Lipoprotein</keyword>
<evidence type="ECO:0000313" key="4">
    <source>
        <dbReference type="EMBL" id="NIK88815.1"/>
    </source>
</evidence>
<dbReference type="RefSeq" id="WP_167082959.1">
    <property type="nucleotide sequence ID" value="NZ_BAAADC010000001.1"/>
</dbReference>
<comment type="caution">
    <text evidence="4">The sequence shown here is derived from an EMBL/GenBank/DDBJ whole genome shotgun (WGS) entry which is preliminary data.</text>
</comment>
<sequence>MNARKFSRNSGHFLPSLAASLITLFLAGCAAGPTKEDPYEATNREVFAFNLAVDRLALKPTAERYVAVVPESARNGVHNFLDTLQQPIVFANDMLQGSPSRAGETASRFLINATLGLGGLVDAAGRIGISGHEEDFGQTLAVWGAGEGPYLMLPFLGPSNPRDVAGRLGDTALDPTMYIRIKRHILWSGVRMYGTILDARARNLEALEGIERDSLDYYATVRSLYRQHRASEIRNGMPDVTEPENY</sequence>
<name>A0A846MZZ7_9PROT</name>
<keyword evidence="5" id="KW-1185">Reference proteome</keyword>
<feature type="chain" id="PRO_5032433832" evidence="3">
    <location>
        <begin position="31"/>
        <end position="246"/>
    </location>
</feature>
<comment type="similarity">
    <text evidence="1">Belongs to the MlaA family.</text>
</comment>
<dbReference type="PANTHER" id="PTHR30035">
    <property type="entry name" value="LIPOPROTEIN VACJ-RELATED"/>
    <property type="match status" value="1"/>
</dbReference>
<evidence type="ECO:0000313" key="5">
    <source>
        <dbReference type="Proteomes" id="UP000570514"/>
    </source>
</evidence>
<evidence type="ECO:0000256" key="2">
    <source>
        <dbReference type="ARBA" id="ARBA00022729"/>
    </source>
</evidence>
<dbReference type="GO" id="GO:0016020">
    <property type="term" value="C:membrane"/>
    <property type="evidence" value="ECO:0007669"/>
    <property type="project" value="InterPro"/>
</dbReference>
<dbReference type="PANTHER" id="PTHR30035:SF3">
    <property type="entry name" value="INTERMEMBRANE PHOSPHOLIPID TRANSPORT SYSTEM LIPOPROTEIN MLAA"/>
    <property type="match status" value="1"/>
</dbReference>
<dbReference type="PRINTS" id="PR01805">
    <property type="entry name" value="VACJLIPOPROT"/>
</dbReference>
<dbReference type="AlphaFoldDB" id="A0A846MZZ7"/>
<dbReference type="InterPro" id="IPR007428">
    <property type="entry name" value="MlaA"/>
</dbReference>
<evidence type="ECO:0000256" key="3">
    <source>
        <dbReference type="SAM" id="SignalP"/>
    </source>
</evidence>
<evidence type="ECO:0000256" key="1">
    <source>
        <dbReference type="ARBA" id="ARBA00010634"/>
    </source>
</evidence>
<proteinExistence type="inferred from homology"/>
<feature type="signal peptide" evidence="3">
    <location>
        <begin position="1"/>
        <end position="30"/>
    </location>
</feature>
<protein>
    <submittedName>
        <fullName evidence="4">Phospholipid-binding lipoprotein MlaA</fullName>
    </submittedName>
</protein>